<name>A0A1T5A1V8_9FIRM</name>
<dbReference type="PIRSF" id="PIRSF018579">
    <property type="entry name" value="Sbp"/>
    <property type="match status" value="1"/>
</dbReference>
<evidence type="ECO:0000313" key="3">
    <source>
        <dbReference type="EMBL" id="SKB28940.1"/>
    </source>
</evidence>
<keyword evidence="2" id="KW-1133">Transmembrane helix</keyword>
<keyword evidence="1 2" id="KW-0472">Membrane</keyword>
<keyword evidence="1" id="KW-1003">Cell membrane</keyword>
<comment type="subcellular location">
    <subcellularLocation>
        <location evidence="1">Cell membrane</location>
        <topology evidence="1">Multi-pass membrane protein</topology>
    </subcellularLocation>
</comment>
<dbReference type="OrthoDB" id="9812056at2"/>
<dbReference type="GO" id="GO:0005886">
    <property type="term" value="C:plasma membrane"/>
    <property type="evidence" value="ECO:0007669"/>
    <property type="project" value="UniProtKB-SubCell"/>
</dbReference>
<reference evidence="4" key="1">
    <citation type="submission" date="2017-02" db="EMBL/GenBank/DDBJ databases">
        <authorList>
            <person name="Varghese N."/>
            <person name="Submissions S."/>
        </authorList>
    </citation>
    <scope>NUCLEOTIDE SEQUENCE [LARGE SCALE GENOMIC DNA]</scope>
    <source>
        <strain evidence="4">ATCC 35199</strain>
    </source>
</reference>
<organism evidence="3 4">
    <name type="scientific">Acetoanaerobium noterae</name>
    <dbReference type="NCBI Taxonomy" id="745369"/>
    <lineage>
        <taxon>Bacteria</taxon>
        <taxon>Bacillati</taxon>
        <taxon>Bacillota</taxon>
        <taxon>Clostridia</taxon>
        <taxon>Peptostreptococcales</taxon>
        <taxon>Filifactoraceae</taxon>
        <taxon>Acetoanaerobium</taxon>
    </lineage>
</organism>
<keyword evidence="1 2" id="KW-0812">Transmembrane</keyword>
<evidence type="ECO:0000256" key="2">
    <source>
        <dbReference type="SAM" id="Phobius"/>
    </source>
</evidence>
<accession>A0A1T5A1V8</accession>
<comment type="similarity">
    <text evidence="1">Belongs to the sbp family.</text>
</comment>
<evidence type="ECO:0000313" key="4">
    <source>
        <dbReference type="Proteomes" id="UP000243406"/>
    </source>
</evidence>
<dbReference type="Proteomes" id="UP000243406">
    <property type="component" value="Unassembled WGS sequence"/>
</dbReference>
<evidence type="ECO:0000256" key="1">
    <source>
        <dbReference type="PIRNR" id="PIRNR018579"/>
    </source>
</evidence>
<feature type="transmembrane region" description="Helical" evidence="2">
    <location>
        <begin position="56"/>
        <end position="76"/>
    </location>
</feature>
<proteinExistence type="inferred from homology"/>
<dbReference type="AlphaFoldDB" id="A0A1T5A1V8"/>
<feature type="transmembrane region" description="Helical" evidence="2">
    <location>
        <begin position="82"/>
        <end position="106"/>
    </location>
</feature>
<protein>
    <submittedName>
        <fullName evidence="3">Small basic protein</fullName>
    </submittedName>
</protein>
<keyword evidence="4" id="KW-1185">Reference proteome</keyword>
<feature type="transmembrane region" description="Helical" evidence="2">
    <location>
        <begin position="25"/>
        <end position="44"/>
    </location>
</feature>
<dbReference type="RefSeq" id="WP_079588623.1">
    <property type="nucleotide sequence ID" value="NZ_CP154629.1"/>
</dbReference>
<dbReference type="InterPro" id="IPR009709">
    <property type="entry name" value="DUF1290"/>
</dbReference>
<dbReference type="Pfam" id="PF06947">
    <property type="entry name" value="DUF1290"/>
    <property type="match status" value="1"/>
</dbReference>
<gene>
    <name evidence="3" type="ORF">SAMN02745120_0671</name>
</gene>
<dbReference type="EMBL" id="FUYN01000001">
    <property type="protein sequence ID" value="SKB28940.1"/>
    <property type="molecule type" value="Genomic_DNA"/>
</dbReference>
<sequence>MIWAIIGLALGVVVGYYVPFTYPDNYSLYVSVAILAAMDSVFGAIRSSMENTYDNLMFITGFFTNAILAGFLAYLGDRLGVPLYYAPIIVFGGRLFQNFASIRRLIFNKLYSSKKRTMTKELE</sequence>